<keyword evidence="2" id="KW-1185">Reference proteome</keyword>
<evidence type="ECO:0000313" key="2">
    <source>
        <dbReference type="Proteomes" id="UP001148629"/>
    </source>
</evidence>
<comment type="caution">
    <text evidence="1">The sequence shown here is derived from an EMBL/GenBank/DDBJ whole genome shotgun (WGS) entry which is preliminary data.</text>
</comment>
<accession>A0ACC1RI09</accession>
<reference evidence="1" key="1">
    <citation type="submission" date="2022-08" db="EMBL/GenBank/DDBJ databases">
        <title>Genome Sequence of Fusarium decemcellulare.</title>
        <authorList>
            <person name="Buettner E."/>
        </authorList>
    </citation>
    <scope>NUCLEOTIDE SEQUENCE</scope>
    <source>
        <strain evidence="1">Babe19</strain>
    </source>
</reference>
<evidence type="ECO:0000313" key="1">
    <source>
        <dbReference type="EMBL" id="KAJ3519949.1"/>
    </source>
</evidence>
<organism evidence="1 2">
    <name type="scientific">Fusarium decemcellulare</name>
    <dbReference type="NCBI Taxonomy" id="57161"/>
    <lineage>
        <taxon>Eukaryota</taxon>
        <taxon>Fungi</taxon>
        <taxon>Dikarya</taxon>
        <taxon>Ascomycota</taxon>
        <taxon>Pezizomycotina</taxon>
        <taxon>Sordariomycetes</taxon>
        <taxon>Hypocreomycetidae</taxon>
        <taxon>Hypocreales</taxon>
        <taxon>Nectriaceae</taxon>
        <taxon>Fusarium</taxon>
        <taxon>Fusarium decemcellulare species complex</taxon>
    </lineage>
</organism>
<dbReference type="Proteomes" id="UP001148629">
    <property type="component" value="Unassembled WGS sequence"/>
</dbReference>
<protein>
    <submittedName>
        <fullName evidence="1">Uncharacterized protein</fullName>
    </submittedName>
</protein>
<name>A0ACC1RI09_9HYPO</name>
<proteinExistence type="predicted"/>
<gene>
    <name evidence="1" type="ORF">NM208_g13923</name>
</gene>
<dbReference type="EMBL" id="JANRMS010003025">
    <property type="protein sequence ID" value="KAJ3519949.1"/>
    <property type="molecule type" value="Genomic_DNA"/>
</dbReference>
<sequence length="119" mass="12851">MVSVDEAIQRLQESRPPATDAFTYLTIVETNLSPEVLPTLQDILEDAKLTNDIGWDLVEMLISLPDSEACLETIARLGNPREVIIKVLEVLESNSESAEAGDASASAKFITLVGILPGI</sequence>